<proteinExistence type="predicted"/>
<organism evidence="2 3">
    <name type="scientific">Plasmodium vinckei brucechwatti</name>
    <dbReference type="NCBI Taxonomy" id="119398"/>
    <lineage>
        <taxon>Eukaryota</taxon>
        <taxon>Sar</taxon>
        <taxon>Alveolata</taxon>
        <taxon>Apicomplexa</taxon>
        <taxon>Aconoidasida</taxon>
        <taxon>Haemosporida</taxon>
        <taxon>Plasmodiidae</taxon>
        <taxon>Plasmodium</taxon>
        <taxon>Plasmodium (Vinckeia)</taxon>
    </lineage>
</organism>
<reference evidence="2 3" key="1">
    <citation type="submission" date="2020-08" db="EMBL/GenBank/DDBJ databases">
        <authorList>
            <person name="Ramaprasad A."/>
        </authorList>
    </citation>
    <scope>NUCLEOTIDE SEQUENCE [LARGE SCALE GENOMIC DNA]</scope>
</reference>
<protein>
    <submittedName>
        <fullName evidence="2">Uncharacterized protein</fullName>
    </submittedName>
</protein>
<feature type="compositionally biased region" description="Basic and acidic residues" evidence="1">
    <location>
        <begin position="109"/>
        <end position="118"/>
    </location>
</feature>
<feature type="compositionally biased region" description="Polar residues" evidence="1">
    <location>
        <begin position="134"/>
        <end position="145"/>
    </location>
</feature>
<dbReference type="VEuPathDB" id="PlasmoDB:PVBDA_0501950"/>
<feature type="compositionally biased region" description="Polar residues" evidence="1">
    <location>
        <begin position="208"/>
        <end position="221"/>
    </location>
</feature>
<dbReference type="AlphaFoldDB" id="A0A6V7RZH3"/>
<name>A0A6V7RZH3_PLAVN</name>
<sequence length="468" mass="51360">MRKIISINFYVALIALYAFYNNALCQVERNGKKTSLRNGNTLGWSSLHHVINNIEKPQNPNSGNSEHQGNKPQETKQSNAGGKNSNDVVTPTDLSLVIENSKGNGDSNSHTEEKKIESTSRNNLPNGLQEDAKTISSQTNDAQPTDNKKDDAVPTGPKNINGDTVVHRQEDNANPSSIAESEKALTKLEEVTPEKNNGLDATVSKVAVNTGNEPNTNNSIDGEQANGKEITSENISESGSQEKLPNTGENSEINKNEDNSTNADIKAQDKAEGEKKDISNNGNNNGEQLIPNEQLEGTNTPDNGKNKESENEKNDANNQNDKNNLGLERDIVKNVYEFIMAELPKDNVFTKSSEETGKNINNNDKDLVKNAEKNVENEKKEVIHEQPIKNQGEINNKNEPKTEGKETFPFNNVNIHNSFSKIVDNINAAQNDGNTLLSNIINLFGNPGFTSNDVKNFVKDAVYLFSAF</sequence>
<feature type="compositionally biased region" description="Polar residues" evidence="1">
    <location>
        <begin position="232"/>
        <end position="251"/>
    </location>
</feature>
<feature type="compositionally biased region" description="Basic and acidic residues" evidence="1">
    <location>
        <begin position="266"/>
        <end position="278"/>
    </location>
</feature>
<feature type="region of interest" description="Disordered" evidence="1">
    <location>
        <begin position="208"/>
        <end position="325"/>
    </location>
</feature>
<evidence type="ECO:0000313" key="2">
    <source>
        <dbReference type="EMBL" id="CAD2087247.1"/>
    </source>
</evidence>
<feature type="compositionally biased region" description="Polar residues" evidence="1">
    <location>
        <begin position="55"/>
        <end position="93"/>
    </location>
</feature>
<evidence type="ECO:0000256" key="1">
    <source>
        <dbReference type="SAM" id="MobiDB-lite"/>
    </source>
</evidence>
<dbReference type="EMBL" id="LR865383">
    <property type="protein sequence ID" value="CAD2087247.1"/>
    <property type="molecule type" value="Genomic_DNA"/>
</dbReference>
<dbReference type="Proteomes" id="UP000515550">
    <property type="component" value="Chromosome PVBDA_05"/>
</dbReference>
<evidence type="ECO:0000313" key="3">
    <source>
        <dbReference type="Proteomes" id="UP000515550"/>
    </source>
</evidence>
<feature type="compositionally biased region" description="Basic and acidic residues" evidence="1">
    <location>
        <begin position="304"/>
        <end position="315"/>
    </location>
</feature>
<feature type="region of interest" description="Disordered" evidence="1">
    <location>
        <begin position="54"/>
        <end position="177"/>
    </location>
</feature>
<accession>A0A6V7RZH3</accession>
<gene>
    <name evidence="2" type="ORF">PVBDA_0501950</name>
</gene>